<dbReference type="InterPro" id="IPR058924">
    <property type="entry name" value="AGPR_dimerisation_dom"/>
</dbReference>
<evidence type="ECO:0000313" key="8">
    <source>
        <dbReference type="EMBL" id="KAK7260110.1"/>
    </source>
</evidence>
<dbReference type="SUPFAM" id="SSF55347">
    <property type="entry name" value="Glyceraldehyde-3-phosphate dehydrogenase-like, C-terminal domain"/>
    <property type="match status" value="1"/>
</dbReference>
<dbReference type="PANTHER" id="PTHR32338:SF10">
    <property type="entry name" value="N-ACETYL-GAMMA-GLUTAMYL-PHOSPHATE REDUCTASE, CHLOROPLASTIC-RELATED"/>
    <property type="match status" value="1"/>
</dbReference>
<dbReference type="EMBL" id="JAYWIO010000005">
    <property type="protein sequence ID" value="KAK7260110.1"/>
    <property type="molecule type" value="Genomic_DNA"/>
</dbReference>
<evidence type="ECO:0000256" key="4">
    <source>
        <dbReference type="ARBA" id="ARBA00022857"/>
    </source>
</evidence>
<dbReference type="InterPro" id="IPR023013">
    <property type="entry name" value="AGPR_AS"/>
</dbReference>
<dbReference type="GO" id="GO:0005509">
    <property type="term" value="F:calcium ion binding"/>
    <property type="evidence" value="ECO:0007669"/>
    <property type="project" value="InterPro"/>
</dbReference>
<keyword evidence="4" id="KW-0521">NADP</keyword>
<evidence type="ECO:0000256" key="2">
    <source>
        <dbReference type="ARBA" id="ARBA00022605"/>
    </source>
</evidence>
<gene>
    <name evidence="8" type="ORF">RIF29_25879</name>
</gene>
<dbReference type="SMART" id="SM00054">
    <property type="entry name" value="EFh"/>
    <property type="match status" value="1"/>
</dbReference>
<name>A0AAN9I1D7_CROPI</name>
<evidence type="ECO:0000256" key="6">
    <source>
        <dbReference type="PROSITE-ProRule" id="PRU10010"/>
    </source>
</evidence>
<dbReference type="InterPro" id="IPR050085">
    <property type="entry name" value="AGPR"/>
</dbReference>
<dbReference type="SMART" id="SM00859">
    <property type="entry name" value="Semialdhyde_dh"/>
    <property type="match status" value="1"/>
</dbReference>
<feature type="domain" description="EF-hand" evidence="7">
    <location>
        <begin position="348"/>
        <end position="383"/>
    </location>
</feature>
<protein>
    <recommendedName>
        <fullName evidence="7">EF-hand domain-containing protein</fullName>
    </recommendedName>
</protein>
<dbReference type="SUPFAM" id="SSF51735">
    <property type="entry name" value="NAD(P)-binding Rossmann-fold domains"/>
    <property type="match status" value="1"/>
</dbReference>
<keyword evidence="3" id="KW-0106">Calcium</keyword>
<dbReference type="InterPro" id="IPR003903">
    <property type="entry name" value="UIM_dom"/>
</dbReference>
<dbReference type="InterPro" id="IPR011992">
    <property type="entry name" value="EF-hand-dom_pair"/>
</dbReference>
<organism evidence="8 9">
    <name type="scientific">Crotalaria pallida</name>
    <name type="common">Smooth rattlebox</name>
    <name type="synonym">Crotalaria striata</name>
    <dbReference type="NCBI Taxonomy" id="3830"/>
    <lineage>
        <taxon>Eukaryota</taxon>
        <taxon>Viridiplantae</taxon>
        <taxon>Streptophyta</taxon>
        <taxon>Embryophyta</taxon>
        <taxon>Tracheophyta</taxon>
        <taxon>Spermatophyta</taxon>
        <taxon>Magnoliopsida</taxon>
        <taxon>eudicotyledons</taxon>
        <taxon>Gunneridae</taxon>
        <taxon>Pentapetalae</taxon>
        <taxon>rosids</taxon>
        <taxon>fabids</taxon>
        <taxon>Fabales</taxon>
        <taxon>Fabaceae</taxon>
        <taxon>Papilionoideae</taxon>
        <taxon>50 kb inversion clade</taxon>
        <taxon>genistoids sensu lato</taxon>
        <taxon>core genistoids</taxon>
        <taxon>Crotalarieae</taxon>
        <taxon>Crotalaria</taxon>
    </lineage>
</organism>
<dbReference type="GO" id="GO:0003942">
    <property type="term" value="F:N-acetyl-gamma-glutamyl-phosphate reductase activity"/>
    <property type="evidence" value="ECO:0007669"/>
    <property type="project" value="InterPro"/>
</dbReference>
<keyword evidence="5" id="KW-0560">Oxidoreductase</keyword>
<evidence type="ECO:0000259" key="7">
    <source>
        <dbReference type="PROSITE" id="PS50222"/>
    </source>
</evidence>
<dbReference type="GO" id="GO:0051287">
    <property type="term" value="F:NAD binding"/>
    <property type="evidence" value="ECO:0007669"/>
    <property type="project" value="InterPro"/>
</dbReference>
<evidence type="ECO:0000256" key="1">
    <source>
        <dbReference type="ARBA" id="ARBA00022571"/>
    </source>
</evidence>
<dbReference type="PANTHER" id="PTHR32338">
    <property type="entry name" value="N-ACETYL-GAMMA-GLUTAMYL-PHOSPHATE REDUCTASE, CHLOROPLASTIC-RELATED-RELATED"/>
    <property type="match status" value="1"/>
</dbReference>
<dbReference type="InterPro" id="IPR036291">
    <property type="entry name" value="NAD(P)-bd_dom_sf"/>
</dbReference>
<dbReference type="InterPro" id="IPR018247">
    <property type="entry name" value="EF_Hand_1_Ca_BS"/>
</dbReference>
<accession>A0AAN9I1D7</accession>
<dbReference type="PROSITE" id="PS01224">
    <property type="entry name" value="ARGC"/>
    <property type="match status" value="1"/>
</dbReference>
<dbReference type="Pfam" id="PF02809">
    <property type="entry name" value="UIM"/>
    <property type="match status" value="1"/>
</dbReference>
<dbReference type="Gene3D" id="1.10.238.10">
    <property type="entry name" value="EF-hand"/>
    <property type="match status" value="1"/>
</dbReference>
<proteinExistence type="predicted"/>
<sequence length="389" mass="42986">MCFLDVAKVSKVRKQHDFKPFVKCSIKGGNPTSQKAVRVGVLGASGYTGAEVLRLLANHPQFGVALMTADRKAGQPIASVFPHLGTQDFRLRDISEYEEWYGQPHGAPDLQKEAIYGLTEVLREEIKNARLVANPGCYPTSIQLPLVPLIKANLIGIRNIIIDAKSGVSGAGRSGKENLLFSEVVEGINSYGVTRHRHVPETEQGLADAAQSKVTISFTPHLIPMVKNKGLKMKARVSGKKQCSSNLEYNDDEDEALKQAIALSLQESAEGSYSSYKNVVNIAEAEKKGNIHVQEDKGRKKSKKSFTSRLQMTEDELILHFFQFDAAGKGTVTARDLERAAIAHDFIWSDKELAHMMRFFDSDRDGKLSFDDFKKIVARCNMIEGSTNS</sequence>
<comment type="caution">
    <text evidence="8">The sequence shown here is derived from an EMBL/GenBank/DDBJ whole genome shotgun (WGS) entry which is preliminary data.</text>
</comment>
<feature type="active site" evidence="6">
    <location>
        <position position="137"/>
    </location>
</feature>
<evidence type="ECO:0000256" key="3">
    <source>
        <dbReference type="ARBA" id="ARBA00022837"/>
    </source>
</evidence>
<keyword evidence="9" id="KW-1185">Reference proteome</keyword>
<reference evidence="8 9" key="1">
    <citation type="submission" date="2024-01" db="EMBL/GenBank/DDBJ databases">
        <title>The genomes of 5 underutilized Papilionoideae crops provide insights into root nodulation and disease resistanc.</title>
        <authorList>
            <person name="Yuan L."/>
        </authorList>
    </citation>
    <scope>NUCLEOTIDE SEQUENCE [LARGE SCALE GENOMIC DNA]</scope>
    <source>
        <strain evidence="8">ZHUSHIDOU_FW_LH</strain>
        <tissue evidence="8">Leaf</tissue>
    </source>
</reference>
<dbReference type="SUPFAM" id="SSF47473">
    <property type="entry name" value="EF-hand"/>
    <property type="match status" value="1"/>
</dbReference>
<dbReference type="Pfam" id="PF22698">
    <property type="entry name" value="Semialdhyde_dhC_1"/>
    <property type="match status" value="1"/>
</dbReference>
<dbReference type="InterPro" id="IPR000534">
    <property type="entry name" value="Semialdehyde_DH_NAD-bd"/>
</dbReference>
<dbReference type="AlphaFoldDB" id="A0AAN9I1D7"/>
<dbReference type="GO" id="GO:0006526">
    <property type="term" value="P:L-arginine biosynthetic process"/>
    <property type="evidence" value="ECO:0007669"/>
    <property type="project" value="UniProtKB-KW"/>
</dbReference>
<dbReference type="PROSITE" id="PS00018">
    <property type="entry name" value="EF_HAND_1"/>
    <property type="match status" value="1"/>
</dbReference>
<dbReference type="Gene3D" id="3.40.50.720">
    <property type="entry name" value="NAD(P)-binding Rossmann-like Domain"/>
    <property type="match status" value="1"/>
</dbReference>
<evidence type="ECO:0000313" key="9">
    <source>
        <dbReference type="Proteomes" id="UP001372338"/>
    </source>
</evidence>
<dbReference type="Gene3D" id="3.30.360.10">
    <property type="entry name" value="Dihydrodipicolinate Reductase, domain 2"/>
    <property type="match status" value="1"/>
</dbReference>
<dbReference type="Proteomes" id="UP001372338">
    <property type="component" value="Unassembled WGS sequence"/>
</dbReference>
<dbReference type="CDD" id="cd17895">
    <property type="entry name" value="AGPR_1_N"/>
    <property type="match status" value="1"/>
</dbReference>
<dbReference type="Pfam" id="PF13499">
    <property type="entry name" value="EF-hand_7"/>
    <property type="match status" value="1"/>
</dbReference>
<evidence type="ECO:0000256" key="5">
    <source>
        <dbReference type="ARBA" id="ARBA00023002"/>
    </source>
</evidence>
<keyword evidence="2" id="KW-0028">Amino-acid biosynthesis</keyword>
<dbReference type="CDD" id="cd00051">
    <property type="entry name" value="EFh"/>
    <property type="match status" value="1"/>
</dbReference>
<dbReference type="PROSITE" id="PS50330">
    <property type="entry name" value="UIM"/>
    <property type="match status" value="1"/>
</dbReference>
<dbReference type="Pfam" id="PF01118">
    <property type="entry name" value="Semialdhyde_dh"/>
    <property type="match status" value="1"/>
</dbReference>
<dbReference type="PROSITE" id="PS50222">
    <property type="entry name" value="EF_HAND_2"/>
    <property type="match status" value="1"/>
</dbReference>
<dbReference type="InterPro" id="IPR002048">
    <property type="entry name" value="EF_hand_dom"/>
</dbReference>
<keyword evidence="1" id="KW-0055">Arginine biosynthesis</keyword>